<dbReference type="Pfam" id="PF00147">
    <property type="entry name" value="Fibrinogen_C"/>
    <property type="match status" value="1"/>
</dbReference>
<reference evidence="3" key="1">
    <citation type="submission" date="2012-12" db="EMBL/GenBank/DDBJ databases">
        <title>Identification and characterization of a phenylalanine ammonia-lyase gene family in Isatis indigotica Fort.</title>
        <authorList>
            <person name="Liu Q."/>
            <person name="Chen J."/>
            <person name="Zhou X."/>
            <person name="Di P."/>
            <person name="Xiao Y."/>
            <person name="Xuan H."/>
            <person name="Zhang L."/>
            <person name="Chen W."/>
        </authorList>
    </citation>
    <scope>NUCLEOTIDE SEQUENCE</scope>
    <source>
        <tissue evidence="3">Salivary gland</tissue>
    </source>
</reference>
<evidence type="ECO:0000259" key="2">
    <source>
        <dbReference type="PROSITE" id="PS51406"/>
    </source>
</evidence>
<protein>
    <submittedName>
        <fullName evidence="3">Putative ficolin/ixoderin</fullName>
    </submittedName>
</protein>
<dbReference type="PROSITE" id="PS51406">
    <property type="entry name" value="FIBRINOGEN_C_2"/>
    <property type="match status" value="1"/>
</dbReference>
<dbReference type="PANTHER" id="PTHR19143:SF458">
    <property type="entry name" value="FIBRINOGEN C-TERMINAL DOMAIN-CONTAINING PROTEIN-RELATED"/>
    <property type="match status" value="1"/>
</dbReference>
<dbReference type="PANTHER" id="PTHR19143">
    <property type="entry name" value="FIBRINOGEN/TENASCIN/ANGIOPOEITIN"/>
    <property type="match status" value="1"/>
</dbReference>
<sequence>MFVAFLFIPVVAGNVFMEDSIPNVPEITERQSTWTRDYTIFDPCNTNKPGNRSVSCSQLKRQGHNETRVYKIYILGKPVDVRCDMTSEDGGGWTVIQRRTENEESESFFEKDLEAYKRGFGTAEGSFWIGLEDLHALTSYPNNQQALKIELKRHDGSKKETVVLYNKFHVGSEGENYNLTIDEYDDTKSTSYNALSSQNGYPFTIRNSSKPTDRDCRAGPLSGGWWLQRCNEANLNGRKSKLSTLQKPGIIWKEISHMNYYEYTYDKVEMKIRDADFGFCTGSLKS</sequence>
<dbReference type="InterPro" id="IPR020837">
    <property type="entry name" value="Fibrinogen_CS"/>
</dbReference>
<feature type="domain" description="Fibrinogen C-terminal" evidence="2">
    <location>
        <begin position="47"/>
        <end position="276"/>
    </location>
</feature>
<dbReference type="InterPro" id="IPR002181">
    <property type="entry name" value="Fibrinogen_a/b/g_C_dom"/>
</dbReference>
<organism evidence="3">
    <name type="scientific">Ixodes ricinus</name>
    <name type="common">Common tick</name>
    <name type="synonym">Acarus ricinus</name>
    <dbReference type="NCBI Taxonomy" id="34613"/>
    <lineage>
        <taxon>Eukaryota</taxon>
        <taxon>Metazoa</taxon>
        <taxon>Ecdysozoa</taxon>
        <taxon>Arthropoda</taxon>
        <taxon>Chelicerata</taxon>
        <taxon>Arachnida</taxon>
        <taxon>Acari</taxon>
        <taxon>Parasitiformes</taxon>
        <taxon>Ixodida</taxon>
        <taxon>Ixodoidea</taxon>
        <taxon>Ixodidae</taxon>
        <taxon>Ixodinae</taxon>
        <taxon>Ixodes</taxon>
    </lineage>
</organism>
<keyword evidence="1" id="KW-1015">Disulfide bond</keyword>
<dbReference type="SUPFAM" id="SSF56496">
    <property type="entry name" value="Fibrinogen C-terminal domain-like"/>
    <property type="match status" value="1"/>
</dbReference>
<dbReference type="InterPro" id="IPR036056">
    <property type="entry name" value="Fibrinogen-like_C"/>
</dbReference>
<dbReference type="Gene3D" id="3.90.215.10">
    <property type="entry name" value="Gamma Fibrinogen, chain A, domain 1"/>
    <property type="match status" value="1"/>
</dbReference>
<dbReference type="GO" id="GO:0005615">
    <property type="term" value="C:extracellular space"/>
    <property type="evidence" value="ECO:0007669"/>
    <property type="project" value="TreeGrafter"/>
</dbReference>
<dbReference type="PROSITE" id="PS00514">
    <property type="entry name" value="FIBRINOGEN_C_1"/>
    <property type="match status" value="1"/>
</dbReference>
<dbReference type="InterPro" id="IPR050373">
    <property type="entry name" value="Fibrinogen_C-term_domain"/>
</dbReference>
<dbReference type="SMART" id="SM00186">
    <property type="entry name" value="FBG"/>
    <property type="match status" value="1"/>
</dbReference>
<evidence type="ECO:0000313" key="3">
    <source>
        <dbReference type="EMBL" id="JAA66748.1"/>
    </source>
</evidence>
<name>A0A0K8R7B5_IXORI</name>
<accession>A0A0K8R7B5</accession>
<evidence type="ECO:0000256" key="1">
    <source>
        <dbReference type="ARBA" id="ARBA00023157"/>
    </source>
</evidence>
<dbReference type="AlphaFoldDB" id="A0A0K8R7B5"/>
<proteinExistence type="evidence at transcript level"/>
<dbReference type="EMBL" id="GADI01007060">
    <property type="protein sequence ID" value="JAA66748.1"/>
    <property type="molecule type" value="mRNA"/>
</dbReference>
<dbReference type="InterPro" id="IPR014716">
    <property type="entry name" value="Fibrinogen_a/b/g_C_1"/>
</dbReference>